<reference evidence="1" key="1">
    <citation type="journal article" date="2020" name="Nature">
        <title>Giant virus diversity and host interactions through global metagenomics.</title>
        <authorList>
            <person name="Schulz F."/>
            <person name="Roux S."/>
            <person name="Paez-Espino D."/>
            <person name="Jungbluth S."/>
            <person name="Walsh D.A."/>
            <person name="Denef V.J."/>
            <person name="McMahon K.D."/>
            <person name="Konstantinidis K.T."/>
            <person name="Eloe-Fadrosh E.A."/>
            <person name="Kyrpides N.C."/>
            <person name="Woyke T."/>
        </authorList>
    </citation>
    <scope>NUCLEOTIDE SEQUENCE</scope>
    <source>
        <strain evidence="1">GVMAG-M-3300024258-14</strain>
    </source>
</reference>
<accession>A0A6C0IQH6</accession>
<sequence>MEFRIKNKENKEIFLNNFQRKQENKKTRKQENTNIFILSNNI</sequence>
<organism evidence="1">
    <name type="scientific">viral metagenome</name>
    <dbReference type="NCBI Taxonomy" id="1070528"/>
    <lineage>
        <taxon>unclassified sequences</taxon>
        <taxon>metagenomes</taxon>
        <taxon>organismal metagenomes</taxon>
    </lineage>
</organism>
<dbReference type="AlphaFoldDB" id="A0A6C0IQH6"/>
<name>A0A6C0IQH6_9ZZZZ</name>
<evidence type="ECO:0000313" key="1">
    <source>
        <dbReference type="EMBL" id="QHT93773.1"/>
    </source>
</evidence>
<proteinExistence type="predicted"/>
<protein>
    <submittedName>
        <fullName evidence="1">Uncharacterized protein</fullName>
    </submittedName>
</protein>
<dbReference type="EMBL" id="MN740210">
    <property type="protein sequence ID" value="QHT93773.1"/>
    <property type="molecule type" value="Genomic_DNA"/>
</dbReference>